<feature type="signal peptide" evidence="1">
    <location>
        <begin position="1"/>
        <end position="25"/>
    </location>
</feature>
<evidence type="ECO:0000313" key="2">
    <source>
        <dbReference type="EMBL" id="JAD70442.1"/>
    </source>
</evidence>
<accession>A0A0A9CG11</accession>
<name>A0A0A9CG11_ARUDO</name>
<keyword evidence="1" id="KW-0732">Signal</keyword>
<dbReference type="AlphaFoldDB" id="A0A0A9CG11"/>
<evidence type="ECO:0000256" key="1">
    <source>
        <dbReference type="SAM" id="SignalP"/>
    </source>
</evidence>
<reference evidence="2" key="2">
    <citation type="journal article" date="2015" name="Data Brief">
        <title>Shoot transcriptome of the giant reed, Arundo donax.</title>
        <authorList>
            <person name="Barrero R.A."/>
            <person name="Guerrero F.D."/>
            <person name="Moolhuijzen P."/>
            <person name="Goolsby J.A."/>
            <person name="Tidwell J."/>
            <person name="Bellgard S.E."/>
            <person name="Bellgard M.I."/>
        </authorList>
    </citation>
    <scope>NUCLEOTIDE SEQUENCE</scope>
    <source>
        <tissue evidence="2">Shoot tissue taken approximately 20 cm above the soil surface</tissue>
    </source>
</reference>
<feature type="chain" id="PRO_5002063323" evidence="1">
    <location>
        <begin position="26"/>
        <end position="63"/>
    </location>
</feature>
<reference evidence="2" key="1">
    <citation type="submission" date="2014-09" db="EMBL/GenBank/DDBJ databases">
        <authorList>
            <person name="Magalhaes I.L.F."/>
            <person name="Oliveira U."/>
            <person name="Santos F.R."/>
            <person name="Vidigal T.H.D.A."/>
            <person name="Brescovit A.D."/>
            <person name="Santos A.J."/>
        </authorList>
    </citation>
    <scope>NUCLEOTIDE SEQUENCE</scope>
    <source>
        <tissue evidence="2">Shoot tissue taken approximately 20 cm above the soil surface</tissue>
    </source>
</reference>
<proteinExistence type="predicted"/>
<organism evidence="2">
    <name type="scientific">Arundo donax</name>
    <name type="common">Giant reed</name>
    <name type="synonym">Donax arundinaceus</name>
    <dbReference type="NCBI Taxonomy" id="35708"/>
    <lineage>
        <taxon>Eukaryota</taxon>
        <taxon>Viridiplantae</taxon>
        <taxon>Streptophyta</taxon>
        <taxon>Embryophyta</taxon>
        <taxon>Tracheophyta</taxon>
        <taxon>Spermatophyta</taxon>
        <taxon>Magnoliopsida</taxon>
        <taxon>Liliopsida</taxon>
        <taxon>Poales</taxon>
        <taxon>Poaceae</taxon>
        <taxon>PACMAD clade</taxon>
        <taxon>Arundinoideae</taxon>
        <taxon>Arundineae</taxon>
        <taxon>Arundo</taxon>
    </lineage>
</organism>
<dbReference type="EMBL" id="GBRH01227453">
    <property type="protein sequence ID" value="JAD70442.1"/>
    <property type="molecule type" value="Transcribed_RNA"/>
</dbReference>
<sequence>MVGKVAPTLIFGFSLSIANLGSTFAMSSIGICASSICPTPSSPIVFILAASSSALNPKDTKIS</sequence>
<protein>
    <submittedName>
        <fullName evidence="2">Uncharacterized protein</fullName>
    </submittedName>
</protein>